<dbReference type="Gene3D" id="1.10.3720.10">
    <property type="entry name" value="MetI-like"/>
    <property type="match status" value="1"/>
</dbReference>
<feature type="compositionally biased region" description="Pro residues" evidence="8">
    <location>
        <begin position="1"/>
        <end position="10"/>
    </location>
</feature>
<keyword evidence="4 7" id="KW-0812">Transmembrane</keyword>
<comment type="similarity">
    <text evidence="7">Belongs to the binding-protein-dependent transport system permease family.</text>
</comment>
<keyword evidence="11" id="KW-1185">Reference proteome</keyword>
<dbReference type="PANTHER" id="PTHR43376:SF1">
    <property type="entry name" value="OLIGOPEPTIDE TRANSPORT SYSTEM PERMEASE PROTEIN"/>
    <property type="match status" value="1"/>
</dbReference>
<gene>
    <name evidence="10" type="ORF">CP972_25820</name>
</gene>
<evidence type="ECO:0000256" key="2">
    <source>
        <dbReference type="ARBA" id="ARBA00022448"/>
    </source>
</evidence>
<protein>
    <submittedName>
        <fullName evidence="10">ABC transporter permease</fullName>
    </submittedName>
</protein>
<feature type="compositionally biased region" description="Pro residues" evidence="8">
    <location>
        <begin position="30"/>
        <end position="45"/>
    </location>
</feature>
<accession>A0ABX6B2U8</accession>
<dbReference type="PROSITE" id="PS50928">
    <property type="entry name" value="ABC_TM1"/>
    <property type="match status" value="1"/>
</dbReference>
<feature type="compositionally biased region" description="Low complexity" evidence="8">
    <location>
        <begin position="46"/>
        <end position="57"/>
    </location>
</feature>
<feature type="transmembrane region" description="Helical" evidence="7">
    <location>
        <begin position="160"/>
        <end position="178"/>
    </location>
</feature>
<evidence type="ECO:0000313" key="10">
    <source>
        <dbReference type="EMBL" id="QEV08597.1"/>
    </source>
</evidence>
<dbReference type="SUPFAM" id="SSF161098">
    <property type="entry name" value="MetI-like"/>
    <property type="match status" value="1"/>
</dbReference>
<evidence type="ECO:0000313" key="11">
    <source>
        <dbReference type="Proteomes" id="UP000326041"/>
    </source>
</evidence>
<feature type="transmembrane region" description="Helical" evidence="7">
    <location>
        <begin position="199"/>
        <end position="221"/>
    </location>
</feature>
<dbReference type="RefSeq" id="WP_079061192.1">
    <property type="nucleotide sequence ID" value="NZ_CP023697.1"/>
</dbReference>
<dbReference type="InterPro" id="IPR045621">
    <property type="entry name" value="BPD_transp_1_N"/>
</dbReference>
<comment type="subcellular location">
    <subcellularLocation>
        <location evidence="1 7">Cell membrane</location>
        <topology evidence="1 7">Multi-pass membrane protein</topology>
    </subcellularLocation>
</comment>
<evidence type="ECO:0000259" key="9">
    <source>
        <dbReference type="PROSITE" id="PS50928"/>
    </source>
</evidence>
<proteinExistence type="inferred from homology"/>
<dbReference type="InterPro" id="IPR035906">
    <property type="entry name" value="MetI-like_sf"/>
</dbReference>
<dbReference type="Pfam" id="PF00528">
    <property type="entry name" value="BPD_transp_1"/>
    <property type="match status" value="1"/>
</dbReference>
<dbReference type="EMBL" id="CP023697">
    <property type="protein sequence ID" value="QEV08597.1"/>
    <property type="molecule type" value="Genomic_DNA"/>
</dbReference>
<feature type="region of interest" description="Disordered" evidence="8">
    <location>
        <begin position="1"/>
        <end position="57"/>
    </location>
</feature>
<evidence type="ECO:0000256" key="4">
    <source>
        <dbReference type="ARBA" id="ARBA00022692"/>
    </source>
</evidence>
<organism evidence="10 11">
    <name type="scientific">Streptomyces prasinus</name>
    <dbReference type="NCBI Taxonomy" id="67345"/>
    <lineage>
        <taxon>Bacteria</taxon>
        <taxon>Bacillati</taxon>
        <taxon>Actinomycetota</taxon>
        <taxon>Actinomycetes</taxon>
        <taxon>Kitasatosporales</taxon>
        <taxon>Streptomycetaceae</taxon>
        <taxon>Streptomyces</taxon>
    </lineage>
</organism>
<keyword evidence="5 7" id="KW-1133">Transmembrane helix</keyword>
<dbReference type="InterPro" id="IPR000515">
    <property type="entry name" value="MetI-like"/>
</dbReference>
<dbReference type="Proteomes" id="UP000326041">
    <property type="component" value="Chromosome"/>
</dbReference>
<dbReference type="Pfam" id="PF19300">
    <property type="entry name" value="BPD_transp_1_N"/>
    <property type="match status" value="1"/>
</dbReference>
<feature type="transmembrane region" description="Helical" evidence="7">
    <location>
        <begin position="70"/>
        <end position="91"/>
    </location>
</feature>
<feature type="transmembrane region" description="Helical" evidence="7">
    <location>
        <begin position="351"/>
        <end position="377"/>
    </location>
</feature>
<reference evidence="10 11" key="1">
    <citation type="submission" date="2017-09" db="EMBL/GenBank/DDBJ databases">
        <authorList>
            <person name="Lee N."/>
            <person name="Cho B.-K."/>
        </authorList>
    </citation>
    <scope>NUCLEOTIDE SEQUENCE [LARGE SCALE GENOMIC DNA]</scope>
    <source>
        <strain evidence="10 11">ATCC 13879</strain>
    </source>
</reference>
<dbReference type="PANTHER" id="PTHR43376">
    <property type="entry name" value="OLIGOPEPTIDE TRANSPORT SYSTEM PERMEASE PROTEIN"/>
    <property type="match status" value="1"/>
</dbReference>
<keyword evidence="6 7" id="KW-0472">Membrane</keyword>
<evidence type="ECO:0000256" key="6">
    <source>
        <dbReference type="ARBA" id="ARBA00023136"/>
    </source>
</evidence>
<evidence type="ECO:0000256" key="8">
    <source>
        <dbReference type="SAM" id="MobiDB-lite"/>
    </source>
</evidence>
<name>A0ABX6B2U8_9ACTN</name>
<sequence>MTADATPPPVEGARTAPGPVKDGPEGLPGPESPHGPGAPPGPEAPPGSEAPRGPRARTTTAYPRYVAGKVAGAAVSLLAVLVTGFFLFRLIPGDPVKFMTGGRQVSADQLAAYRREFGLDLPLWQQFTDYCGKALTGDLGTSYQFNAPVVDKITEALPNTLLLTGTAFVLYTALGILLGTRSAWRRGRLGDRANTGLALLLYSIPSFWLGLLLITTLSVGVGPVPGLFPTGGMESGGEEGLARFLDVAHHLVLPVVTLVAVEYGQTLLVTRSALLDEMGSDYLTTARAKGLRDDLVRRRHAVPNALLPTVTLIFINLGRTVAGVILVETVFSWPGLGGLFYQALSVPDLPLVQGLFLVFAAAVIVMNTLADLIYPLLDPRVSR</sequence>
<feature type="transmembrane region" description="Helical" evidence="7">
    <location>
        <begin position="241"/>
        <end position="261"/>
    </location>
</feature>
<evidence type="ECO:0000256" key="5">
    <source>
        <dbReference type="ARBA" id="ARBA00022989"/>
    </source>
</evidence>
<feature type="transmembrane region" description="Helical" evidence="7">
    <location>
        <begin position="305"/>
        <end position="331"/>
    </location>
</feature>
<feature type="domain" description="ABC transmembrane type-1" evidence="9">
    <location>
        <begin position="157"/>
        <end position="370"/>
    </location>
</feature>
<keyword evidence="3" id="KW-1003">Cell membrane</keyword>
<dbReference type="GeneID" id="95537921"/>
<dbReference type="CDD" id="cd06261">
    <property type="entry name" value="TM_PBP2"/>
    <property type="match status" value="1"/>
</dbReference>
<evidence type="ECO:0000256" key="3">
    <source>
        <dbReference type="ARBA" id="ARBA00022475"/>
    </source>
</evidence>
<evidence type="ECO:0000256" key="1">
    <source>
        <dbReference type="ARBA" id="ARBA00004651"/>
    </source>
</evidence>
<keyword evidence="2 7" id="KW-0813">Transport</keyword>
<evidence type="ECO:0000256" key="7">
    <source>
        <dbReference type="RuleBase" id="RU363032"/>
    </source>
</evidence>